<keyword evidence="1" id="KW-0812">Transmembrane</keyword>
<keyword evidence="1" id="KW-1133">Transmembrane helix</keyword>
<evidence type="ECO:0000313" key="2">
    <source>
        <dbReference type="EMBL" id="QEA42503.1"/>
    </source>
</evidence>
<dbReference type="SUPFAM" id="SSF63817">
    <property type="entry name" value="Sortase"/>
    <property type="match status" value="1"/>
</dbReference>
<reference evidence="2 3" key="1">
    <citation type="submission" date="2019-06" db="EMBL/GenBank/DDBJ databases">
        <title>Genome analyses of bacteria isolated from kimchi.</title>
        <authorList>
            <person name="Lee S."/>
            <person name="Ahn S."/>
            <person name="Roh S."/>
        </authorList>
    </citation>
    <scope>NUCLEOTIDE SEQUENCE [LARGE SCALE GENOMIC DNA]</scope>
    <source>
        <strain evidence="2 3">CBA3630</strain>
    </source>
</reference>
<accession>A0A5B8T682</accession>
<dbReference type="InterPro" id="IPR023365">
    <property type="entry name" value="Sortase_dom-sf"/>
</dbReference>
<gene>
    <name evidence="2" type="ORF">FGL85_08335</name>
</gene>
<dbReference type="AlphaFoldDB" id="A0A5B8T682"/>
<sequence>MAINIEQVKRRRTTAQPRRPNFYRLKRHHPILKTLLLALIGILIVTGAVIYGNHTQWQTAQKVQKASHKTIAKAKTQPVVNASQVKQVAAQKSVKPDYSGTGGLSSKEDMLKLAQSNQAEILRGHVAVPSFSISEPIYEGTSNHVLAIGAGMNAPNLKFGTGLVPIFAHNMGDYNAVWPYHPTKFSALQNMTEKSIIGKDIYLLDGHTVYRYKATQLDYGIAVGVMNQELAVENNGKPKVKLVACLEDQEFWQQVKASHYTNFTAKKRIVLTGELVGEQSINSLDSNLKQQLQ</sequence>
<feature type="transmembrane region" description="Helical" evidence="1">
    <location>
        <begin position="34"/>
        <end position="52"/>
    </location>
</feature>
<name>A0A5B8T682_LEUPS</name>
<protein>
    <submittedName>
        <fullName evidence="2">Class A sortase</fullName>
    </submittedName>
</protein>
<dbReference type="Gene3D" id="2.40.260.10">
    <property type="entry name" value="Sortase"/>
    <property type="match status" value="1"/>
</dbReference>
<evidence type="ECO:0000256" key="1">
    <source>
        <dbReference type="SAM" id="Phobius"/>
    </source>
</evidence>
<dbReference type="InterPro" id="IPR042007">
    <property type="entry name" value="Sortase_A"/>
</dbReference>
<evidence type="ECO:0000313" key="3">
    <source>
        <dbReference type="Proteomes" id="UP000321296"/>
    </source>
</evidence>
<keyword evidence="1" id="KW-0472">Membrane</keyword>
<dbReference type="RefSeq" id="WP_071952137.1">
    <property type="nucleotide sequence ID" value="NZ_CP042383.1"/>
</dbReference>
<organism evidence="2 3">
    <name type="scientific">Leuconostoc pseudomesenteroides</name>
    <dbReference type="NCBI Taxonomy" id="33968"/>
    <lineage>
        <taxon>Bacteria</taxon>
        <taxon>Bacillati</taxon>
        <taxon>Bacillota</taxon>
        <taxon>Bacilli</taxon>
        <taxon>Lactobacillales</taxon>
        <taxon>Lactobacillaceae</taxon>
        <taxon>Leuconostoc</taxon>
    </lineage>
</organism>
<dbReference type="Proteomes" id="UP000321296">
    <property type="component" value="Chromosome"/>
</dbReference>
<dbReference type="CDD" id="cd06165">
    <property type="entry name" value="Sortase_A"/>
    <property type="match status" value="1"/>
</dbReference>
<proteinExistence type="predicted"/>
<dbReference type="KEGG" id="lpse:FGL85_08335"/>
<dbReference type="EMBL" id="CP042383">
    <property type="protein sequence ID" value="QEA42503.1"/>
    <property type="molecule type" value="Genomic_DNA"/>
</dbReference>